<keyword evidence="3" id="KW-0732">Signal</keyword>
<reference evidence="4" key="1">
    <citation type="submission" date="2020-06" db="EMBL/GenBank/DDBJ databases">
        <authorList>
            <consortium name="Plant Systems Biology data submission"/>
        </authorList>
    </citation>
    <scope>NUCLEOTIDE SEQUENCE</scope>
    <source>
        <strain evidence="4">D6</strain>
    </source>
</reference>
<keyword evidence="2" id="KW-0472">Membrane</keyword>
<accession>A0A9N8D7J4</accession>
<feature type="compositionally biased region" description="Low complexity" evidence="1">
    <location>
        <begin position="717"/>
        <end position="737"/>
    </location>
</feature>
<feature type="region of interest" description="Disordered" evidence="1">
    <location>
        <begin position="717"/>
        <end position="753"/>
    </location>
</feature>
<dbReference type="OrthoDB" id="40779at2759"/>
<proteinExistence type="predicted"/>
<keyword evidence="5" id="KW-1185">Reference proteome</keyword>
<dbReference type="EMBL" id="CAICTM010000030">
    <property type="protein sequence ID" value="CAB9498002.1"/>
    <property type="molecule type" value="Genomic_DNA"/>
</dbReference>
<organism evidence="4 5">
    <name type="scientific">Seminavis robusta</name>
    <dbReference type="NCBI Taxonomy" id="568900"/>
    <lineage>
        <taxon>Eukaryota</taxon>
        <taxon>Sar</taxon>
        <taxon>Stramenopiles</taxon>
        <taxon>Ochrophyta</taxon>
        <taxon>Bacillariophyta</taxon>
        <taxon>Bacillariophyceae</taxon>
        <taxon>Bacillariophycidae</taxon>
        <taxon>Naviculales</taxon>
        <taxon>Naviculaceae</taxon>
        <taxon>Seminavis</taxon>
    </lineage>
</organism>
<feature type="chain" id="PRO_5040510421" evidence="3">
    <location>
        <begin position="27"/>
        <end position="2231"/>
    </location>
</feature>
<comment type="caution">
    <text evidence="4">The sequence shown here is derived from an EMBL/GenBank/DDBJ whole genome shotgun (WGS) entry which is preliminary data.</text>
</comment>
<evidence type="ECO:0000313" key="5">
    <source>
        <dbReference type="Proteomes" id="UP001153069"/>
    </source>
</evidence>
<gene>
    <name evidence="4" type="ORF">SEMRO_30_G019450.1</name>
</gene>
<feature type="signal peptide" evidence="3">
    <location>
        <begin position="1"/>
        <end position="26"/>
    </location>
</feature>
<evidence type="ECO:0000256" key="2">
    <source>
        <dbReference type="SAM" id="Phobius"/>
    </source>
</evidence>
<name>A0A9N8D7J4_9STRA</name>
<evidence type="ECO:0000256" key="3">
    <source>
        <dbReference type="SAM" id="SignalP"/>
    </source>
</evidence>
<feature type="compositionally biased region" description="Basic and acidic residues" evidence="1">
    <location>
        <begin position="2175"/>
        <end position="2199"/>
    </location>
</feature>
<sequence>MILSQVRIELLVKLLLLCLWGQVAYGKQRSRILVNGDSQFEYVATTDVSFLLNLALDAAEMRKADKDLDLKSDIYYKGKNAFYEDSSGQRTVISLAGLSLAASGVMSGDPLYNIYRNAFYDLGVDNENDSAGNFDGHPVEEYANTLVVDLFELNSTRTETEGAIVLNVWMAVAHELHSVLRGCRSNNQDEMNGALDRATALWIGADQIRGDNLEGHLLYNLAELAGELFGQDEGESRVNTGIMQEINSIQFNIASGTCAQQGGYVEMRDKIRKVLSFMTVPLVQTLIHHIVQIQNEGASDMVELYALALLPRVAACEPTKYKRMLEWMVFNSLTIENQLNAIETVQDIFSCLDVTCADIGSYLNGKIPQCSDVIDATSGPPGLASYAPVSDVRAKSYIDRDMMQLRLFMEWEAYETAKDYYLHGYNSLYSLADLATNKAGWLESREYLLYNSYFQAEGDPSAHDIVLDVLDGIAPFDDNASDDQKVEVVMSVLKSVVMYLATVGELESAVLECENHAASPSSGTQEAIDQFWDGGAAYFIGSVEGSSAGGDSGGELLYGASKTLCGSFGTCEPNDSAANEVITNALNFGKTALQNNNCDEAKAVLHDTIEPALFVPLAQGTLYYASKSANLVTGIDSTDFGAMYGYARGVLPRMNEVYASSATSLRTNTVFQLTSKPLPQGFDAVVDAFRDSLPHMSTDCKSIGNLNGYGSLCLDESGSSATSTGGTQSNPDSDSAPVPAPAPQPVPNADNTGSVSDLAFGRYTFKSPDAPMLDSLVALDVKDIRQAGDITQAENTYVNGKNVQQGLYGQVNLMSLSDVSSQAHLYMKEDPIFNYFRYALYDESTFESTTGNASWPFADMVVRLALSPDHGNDAELAAEAAVIMNAFFLIQHRLYRAARECKQGLNPSHLIDSAVALWIGREQQEGKFNSGWMMYAVAQQAAKDFGMNEGESAVNSDLMEMLNEAQVLADFCPSQPNNFLVLRVLTSRIIEKFSIALVQRLMYFMSEDNLDYTELYGLSVIPQAVACDSKVYQELKGALIDSFSRDVTINDAFYEQMGSLLQCMRITCEDLGDTSRASPKLQEIVANTCKKLDSSKGVTKLAGYVATFDVSEESRIDLDIRQIGVFMKTRAYQAATEYYQYGANSLKTDRAFLSLQYLATAPERESVGTDFTIFSSYFGNNDNYADSIITAALRQENDYENASRLQLNEIVVRSLQTMVSYMAVLWMLSSAVNACQSGTASQEYLDTAVAYFVGSIEGPEAGGIFGGYGELLFGLAKEQCPHFDACSSTGDAEINKRIMSVLTNMQSRLAAKDCAAASSIYNDVLLTTLPVSMIEGTLYHAAANEKLEARSTSKAVADGSILAGSVLPIVDSVNPESATAIYNNMAFDLNRRPVSGGKHVVFNAFAKAINAMGVDCNEVGILRPESRGICEVQDDSSRPAPETPTNLGDDLYVTTTYVQDRANIAIDIKEMEDALKDGRLEFAKLIYAEGKNSDIYDDNGITVGHRSVKAFATTETSEMVEEPLMNLFVYSLQDDSGRFMEKDARQYADSIVNDAFNVKSLEAKTLASEAAVALNVWMYLAHILHKTLDDCKNGLMTDKDGAHAIDEAVAYWIGDGQIAGDAERGHLLYALAEEMGEQFQMDLPGQVRTNTNILRLFHQAKIELSFPDACAADPSTYNRIYHIVNKIVAQMTIPLLQSLIHYMRQNDAARVKVYAHAVVPLLAPCNPATFNYLRDKLMNAPLNVVEVEPIIDQILSTLPCLGLQCEDIGVHKSEIEPSCTDPPVLTPLAGYKPASDVREFAQFDLDIREIDILMQMGAYRAAEDLYANGKHIRQDTTNSNAGQATSLSFLATTSARSVVPQFDSFVRYFDGNEKYADYIVRDAMTNEQYGVETRRLLAVRTCQYMIMFMAALQGMHEAIGECEANEAVRDTTSAEFWDKAAASIIGHLEGTENGGSREGMLFFALAKDHCSEFDTCSSPSPAASLSAEVNDKIVSLLYAGRGAVLSRSCSELRKATAELEPLLLVPVIQATLSASERMVNEGIRQKSLSSNLVEGHAYANVVIPLVEDVDRDAAQTIEDNLSLTGTPFRDGLGAVVESFFVVYSGLGLKCDQIGQSDEVDACNGTMSSNLDSKTITGIAVGVSLTVLAGCGIVALLLAKRKKDQAKDTAPVFTRSKGEMSHTDDLLTKGEAETSECEERFVDEEVEEGEDPEEAAMRSKPDAPLAEDQEVV</sequence>
<keyword evidence="2" id="KW-0812">Transmembrane</keyword>
<feature type="transmembrane region" description="Helical" evidence="2">
    <location>
        <begin position="2135"/>
        <end position="2158"/>
    </location>
</feature>
<protein>
    <submittedName>
        <fullName evidence="4">Uncharacterized protein</fullName>
    </submittedName>
</protein>
<evidence type="ECO:0000256" key="1">
    <source>
        <dbReference type="SAM" id="MobiDB-lite"/>
    </source>
</evidence>
<feature type="region of interest" description="Disordered" evidence="1">
    <location>
        <begin position="2167"/>
        <end position="2231"/>
    </location>
</feature>
<dbReference type="Proteomes" id="UP001153069">
    <property type="component" value="Unassembled WGS sequence"/>
</dbReference>
<feature type="compositionally biased region" description="Acidic residues" evidence="1">
    <location>
        <begin position="2200"/>
        <end position="2213"/>
    </location>
</feature>
<evidence type="ECO:0000313" key="4">
    <source>
        <dbReference type="EMBL" id="CAB9498002.1"/>
    </source>
</evidence>
<keyword evidence="2" id="KW-1133">Transmembrane helix</keyword>